<dbReference type="STRING" id="1301915.JH146_0348"/>
<dbReference type="GO" id="GO:0005524">
    <property type="term" value="F:ATP binding"/>
    <property type="evidence" value="ECO:0007669"/>
    <property type="project" value="UniProtKB-KW"/>
</dbReference>
<evidence type="ECO:0000313" key="3">
    <source>
        <dbReference type="EMBL" id="AIJ05198.1"/>
    </source>
</evidence>
<dbReference type="Gene3D" id="3.40.50.300">
    <property type="entry name" value="P-loop containing nucleotide triphosphate hydrolases"/>
    <property type="match status" value="1"/>
</dbReference>
<dbReference type="EMBL" id="CP009149">
    <property type="protein sequence ID" value="AIJ05198.1"/>
    <property type="molecule type" value="Genomic_DNA"/>
</dbReference>
<dbReference type="Pfam" id="PF23900">
    <property type="entry name" value="PRS2_N"/>
    <property type="match status" value="1"/>
</dbReference>
<dbReference type="RefSeq" id="WP_048201390.1">
    <property type="nucleotide sequence ID" value="NZ_CP009149.1"/>
</dbReference>
<keyword evidence="4" id="KW-1185">Reference proteome</keyword>
<name>A0A076LFH0_9EURY</name>
<dbReference type="OrthoDB" id="77269at2157"/>
<keyword evidence="1" id="KW-0067">ATP-binding</keyword>
<dbReference type="PANTHER" id="PTHR23076">
    <property type="entry name" value="METALLOPROTEASE M41 FTSH"/>
    <property type="match status" value="1"/>
</dbReference>
<dbReference type="KEGG" id="mjh:JH146_0348"/>
<dbReference type="Pfam" id="PF00004">
    <property type="entry name" value="AAA"/>
    <property type="match status" value="1"/>
</dbReference>
<dbReference type="SMART" id="SM00382">
    <property type="entry name" value="AAA"/>
    <property type="match status" value="1"/>
</dbReference>
<comment type="similarity">
    <text evidence="1">Belongs to the AAA ATPase family.</text>
</comment>
<keyword evidence="1" id="KW-0547">Nucleotide-binding</keyword>
<dbReference type="InterPro" id="IPR003959">
    <property type="entry name" value="ATPase_AAA_core"/>
</dbReference>
<dbReference type="InterPro" id="IPR003593">
    <property type="entry name" value="AAA+_ATPase"/>
</dbReference>
<dbReference type="InterPro" id="IPR027417">
    <property type="entry name" value="P-loop_NTPase"/>
</dbReference>
<evidence type="ECO:0000259" key="2">
    <source>
        <dbReference type="SMART" id="SM00382"/>
    </source>
</evidence>
<dbReference type="Proteomes" id="UP000028781">
    <property type="component" value="Chromosome"/>
</dbReference>
<dbReference type="Pfam" id="PF23902">
    <property type="entry name" value="AAA_lid_PRS2_C"/>
    <property type="match status" value="1"/>
</dbReference>
<dbReference type="Gene3D" id="1.10.8.60">
    <property type="match status" value="1"/>
</dbReference>
<evidence type="ECO:0000256" key="1">
    <source>
        <dbReference type="RuleBase" id="RU003651"/>
    </source>
</evidence>
<dbReference type="InterPro" id="IPR003960">
    <property type="entry name" value="ATPase_AAA_CS"/>
</dbReference>
<proteinExistence type="inferred from homology"/>
<organism evidence="3 4">
    <name type="scientific">Methanocaldococcus bathoardescens</name>
    <dbReference type="NCBI Taxonomy" id="1301915"/>
    <lineage>
        <taxon>Archaea</taxon>
        <taxon>Methanobacteriati</taxon>
        <taxon>Methanobacteriota</taxon>
        <taxon>Methanomada group</taxon>
        <taxon>Methanococci</taxon>
        <taxon>Methanococcales</taxon>
        <taxon>Methanocaldococcaceae</taxon>
        <taxon>Methanocaldococcus</taxon>
    </lineage>
</organism>
<dbReference type="GO" id="GO:0004176">
    <property type="term" value="F:ATP-dependent peptidase activity"/>
    <property type="evidence" value="ECO:0007669"/>
    <property type="project" value="TreeGrafter"/>
</dbReference>
<feature type="domain" description="AAA+ ATPase" evidence="2">
    <location>
        <begin position="153"/>
        <end position="288"/>
    </location>
</feature>
<dbReference type="PROSITE" id="PS00674">
    <property type="entry name" value="AAA"/>
    <property type="match status" value="1"/>
</dbReference>
<protein>
    <submittedName>
        <fullName evidence="3">AAA ATPase central domain protein</fullName>
    </submittedName>
</protein>
<sequence>MSKIGFNPIKIKSFSKIKTYDDTLPSLKYVVLEPAGFPIRVSSENVKVSTDDPVLFNIYARDQWIGEIVKEGDYLFDNSILPDYAFKVISTYPKEGGMITSETVFKLQTPKKVLRTQFKKAKFSEIIGQEEAKKKCRIIMKYLENPKLFGEWAPKNVLFYGPPGTGKTLMARALATETNSSFILVKAPELIGEHVGDASKMIRELYQRASESAPCIVFIDELDAIGLSREYQSLRGDVSEVVNALLTELDGIKENEGVVTIAATNNPAMLDPAIRSRFEEEIEFKLPNDEERLKIMELYAKKMPIPVKANLKEFVEKTKGFSGRDIKEKFLKPALHRAILENRDYVSKEDLEWALKKIVSNRREAPQHLYL</sequence>
<dbReference type="PANTHER" id="PTHR23076:SF97">
    <property type="entry name" value="ATP-DEPENDENT ZINC METALLOPROTEASE YME1L1"/>
    <property type="match status" value="1"/>
</dbReference>
<dbReference type="AlphaFoldDB" id="A0A076LFH0"/>
<dbReference type="InterPro" id="IPR057408">
    <property type="entry name" value="PRS2_C_AAA_lid"/>
</dbReference>
<accession>A0A076LFH0</accession>
<dbReference type="HOGENOM" id="CLU_000688_21_3_2"/>
<dbReference type="GO" id="GO:0006508">
    <property type="term" value="P:proteolysis"/>
    <property type="evidence" value="ECO:0007669"/>
    <property type="project" value="TreeGrafter"/>
</dbReference>
<reference evidence="3 4" key="1">
    <citation type="journal article" date="2015" name="Int. J. Syst. Evol. Microbiol.">
        <title>M ethanocaldococcus bathoardescens sp. nov., a hyperthermophilic methanogen isolated from a volcanically active deep-sea hydrothermal vent.</title>
        <authorList>
            <person name="Stewart L.C."/>
            <person name="Jung J.H."/>
            <person name="Kim Y.T."/>
            <person name="Kwon S.W."/>
            <person name="Park C.S."/>
            <person name="Holden J.F."/>
        </authorList>
    </citation>
    <scope>NUCLEOTIDE SEQUENCE [LARGE SCALE GENOMIC DNA]</scope>
    <source>
        <strain evidence="3 4">JH146</strain>
    </source>
</reference>
<dbReference type="SUPFAM" id="SSF52540">
    <property type="entry name" value="P-loop containing nucleoside triphosphate hydrolases"/>
    <property type="match status" value="1"/>
</dbReference>
<dbReference type="GeneID" id="24890941"/>
<gene>
    <name evidence="3" type="ORF">JH146_0348</name>
</gene>
<dbReference type="GO" id="GO:0016887">
    <property type="term" value="F:ATP hydrolysis activity"/>
    <property type="evidence" value="ECO:0007669"/>
    <property type="project" value="InterPro"/>
</dbReference>
<dbReference type="InterPro" id="IPR057405">
    <property type="entry name" value="PRS2-like_N"/>
</dbReference>
<dbReference type="CDD" id="cd19481">
    <property type="entry name" value="RecA-like_protease"/>
    <property type="match status" value="1"/>
</dbReference>
<evidence type="ECO:0000313" key="4">
    <source>
        <dbReference type="Proteomes" id="UP000028781"/>
    </source>
</evidence>